<evidence type="ECO:0000259" key="1">
    <source>
        <dbReference type="Pfam" id="PF04575"/>
    </source>
</evidence>
<evidence type="ECO:0000313" key="2">
    <source>
        <dbReference type="EMBL" id="RPE66307.1"/>
    </source>
</evidence>
<dbReference type="EMBL" id="RKQK01000003">
    <property type="protein sequence ID" value="RPE66307.1"/>
    <property type="molecule type" value="Genomic_DNA"/>
</dbReference>
<keyword evidence="3" id="KW-1185">Reference proteome</keyword>
<accession>A0A3N4UMM9</accession>
<name>A0A3N4UMM9_9RHOB</name>
<dbReference type="OrthoDB" id="7811382at2"/>
<reference evidence="2 3" key="1">
    <citation type="submission" date="2018-11" db="EMBL/GenBank/DDBJ databases">
        <title>Genomic Encyclopedia of Type Strains, Phase IV (KMG-IV): sequencing the most valuable type-strain genomes for metagenomic binning, comparative biology and taxonomic classification.</title>
        <authorList>
            <person name="Goeker M."/>
        </authorList>
    </citation>
    <scope>NUCLEOTIDE SEQUENCE [LARGE SCALE GENOMIC DNA]</scope>
    <source>
        <strain evidence="2 3">DSM 104731</strain>
    </source>
</reference>
<dbReference type="InterPro" id="IPR007655">
    <property type="entry name" value="Slam_C"/>
</dbReference>
<organism evidence="2 3">
    <name type="scientific">Pacificibacter maritimus</name>
    <dbReference type="NCBI Taxonomy" id="762213"/>
    <lineage>
        <taxon>Bacteria</taxon>
        <taxon>Pseudomonadati</taxon>
        <taxon>Pseudomonadota</taxon>
        <taxon>Alphaproteobacteria</taxon>
        <taxon>Rhodobacterales</taxon>
        <taxon>Roseobacteraceae</taxon>
        <taxon>Pacificibacter</taxon>
    </lineage>
</organism>
<feature type="domain" description="Surface lipoprotein assembly modifier C-terminal" evidence="1">
    <location>
        <begin position="102"/>
        <end position="385"/>
    </location>
</feature>
<dbReference type="RefSeq" id="WP_123793070.1">
    <property type="nucleotide sequence ID" value="NZ_RKQK01000003.1"/>
</dbReference>
<evidence type="ECO:0000313" key="3">
    <source>
        <dbReference type="Proteomes" id="UP000269689"/>
    </source>
</evidence>
<sequence length="387" mass="42455">MPLQANGERAKPCLKRAISKICSAIFAGLILAPLPLAAVEPQIALQHLKVVQADAHSGAIGKAIGRLEWLLLNDIGNESRTQTYQTALRQLVRQAPFSYGLSGNLLRSSNIKRTASQDLFHTDVGTFVIGDPDVSKQGFGLQLQAQTELRHAYAAGREITATLALTRAFYQDSRQTYTSPSVTVSHVWRDRGAIHQITGFANTTQYNFPQSATSPDNHAYGISASTTQNIGKGRRFSLTGTVLKRVYDEKDYSTGNTGSIKARYTFALGERADVSLSAAGSRAQVKADHLSYLGKTVGIDLHRRETFGLSWSVGLHKTWRAYDEIFTALSYARADTDTSLALRLSHSDLKLGNMTPQLGCEGRAHQSNVALYSYETFDCDITFKIDF</sequence>
<proteinExistence type="predicted"/>
<protein>
    <submittedName>
        <fullName evidence="2">Uncharacterized protein DUF560</fullName>
    </submittedName>
</protein>
<dbReference type="Proteomes" id="UP000269689">
    <property type="component" value="Unassembled WGS sequence"/>
</dbReference>
<dbReference type="AlphaFoldDB" id="A0A3N4UMM9"/>
<comment type="caution">
    <text evidence="2">The sequence shown here is derived from an EMBL/GenBank/DDBJ whole genome shotgun (WGS) entry which is preliminary data.</text>
</comment>
<gene>
    <name evidence="2" type="ORF">EDD53_2007</name>
</gene>
<dbReference type="Pfam" id="PF04575">
    <property type="entry name" value="SlipAM"/>
    <property type="match status" value="1"/>
</dbReference>